<dbReference type="InterPro" id="IPR001680">
    <property type="entry name" value="WD40_rpt"/>
</dbReference>
<organism evidence="5 6">
    <name type="scientific">Cotonvirus japonicus</name>
    <dbReference type="NCBI Taxonomy" id="2811091"/>
    <lineage>
        <taxon>Viruses</taxon>
        <taxon>Varidnaviria</taxon>
        <taxon>Bamfordvirae</taxon>
        <taxon>Nucleocytoviricota</taxon>
        <taxon>Megaviricetes</taxon>
        <taxon>Imitervirales</taxon>
        <taxon>Mimiviridae</taxon>
        <taxon>Megamimivirinae</taxon>
        <taxon>Cotonvirus</taxon>
        <taxon>Cotonvirus japonicum</taxon>
    </lineage>
</organism>
<evidence type="ECO:0000256" key="2">
    <source>
        <dbReference type="ARBA" id="ARBA00022574"/>
    </source>
</evidence>
<dbReference type="Pfam" id="PF00400">
    <property type="entry name" value="WD40"/>
    <property type="match status" value="3"/>
</dbReference>
<dbReference type="InterPro" id="IPR015943">
    <property type="entry name" value="WD40/YVTN_repeat-like_dom_sf"/>
</dbReference>
<dbReference type="PANTHER" id="PTHR19848:SF8">
    <property type="entry name" value="F-BOX AND WD REPEAT DOMAIN CONTAINING 7"/>
    <property type="match status" value="1"/>
</dbReference>
<protein>
    <submittedName>
        <fullName evidence="5">BTB/POZ domain-containing protein</fullName>
    </submittedName>
</protein>
<dbReference type="Gene3D" id="3.30.710.10">
    <property type="entry name" value="Potassium Channel Kv1.1, Chain A"/>
    <property type="match status" value="1"/>
</dbReference>
<evidence type="ECO:0000259" key="4">
    <source>
        <dbReference type="PROSITE" id="PS50097"/>
    </source>
</evidence>
<dbReference type="SUPFAM" id="SSF50998">
    <property type="entry name" value="Quinoprotein alcohol dehydrogenase-like"/>
    <property type="match status" value="1"/>
</dbReference>
<dbReference type="GeneID" id="80557878"/>
<keyword evidence="3" id="KW-0677">Repeat</keyword>
<evidence type="ECO:0000256" key="1">
    <source>
        <dbReference type="ARBA" id="ARBA00006497"/>
    </source>
</evidence>
<dbReference type="InterPro" id="IPR011333">
    <property type="entry name" value="SKP1/BTB/POZ_sf"/>
</dbReference>
<dbReference type="InterPro" id="IPR000210">
    <property type="entry name" value="BTB/POZ_dom"/>
</dbReference>
<comment type="similarity">
    <text evidence="1">Belongs to the mimivirus BTB/WD family.</text>
</comment>
<name>A0ABM7NR82_9VIRU</name>
<dbReference type="PANTHER" id="PTHR19848">
    <property type="entry name" value="WD40 REPEAT PROTEIN"/>
    <property type="match status" value="1"/>
</dbReference>
<dbReference type="InterPro" id="IPR011047">
    <property type="entry name" value="Quinoprotein_ADH-like_sf"/>
</dbReference>
<evidence type="ECO:0000313" key="5">
    <source>
        <dbReference type="EMBL" id="BCS82673.1"/>
    </source>
</evidence>
<dbReference type="RefSeq" id="YP_010841281.1">
    <property type="nucleotide sequence ID" value="NC_079139.1"/>
</dbReference>
<feature type="domain" description="BTB" evidence="4">
    <location>
        <begin position="9"/>
        <end position="79"/>
    </location>
</feature>
<dbReference type="PROSITE" id="PS50097">
    <property type="entry name" value="BTB"/>
    <property type="match status" value="1"/>
</dbReference>
<dbReference type="Gene3D" id="2.130.10.10">
    <property type="entry name" value="YVTN repeat-like/Quinoprotein amine dehydrogenase"/>
    <property type="match status" value="2"/>
</dbReference>
<keyword evidence="2" id="KW-0853">WD repeat</keyword>
<sequence>MDFTNIYPTDLTLILNDGTITITTNVHKDILCYVCEYFRVLLTKFSESQSDIINILVYNSNVCYDVIMSFYGKRTNHGNYPKNQHTLLLYKCRDFFGLDLTTDLPQLIDLEKLNNLKITSEDYDLFLDVVDIIGYNEETITMLLNNLPADFDLSVIPDDLLLEMVNLCDSYYIFSSSSGNIVKKWDSHTGELLYDNLLKIDDDILPKLDGCDNIMSYNEKRRQIAVTIYDIDAINITNVDTGENIQKLHHENVRNVCYSPCGNYLISVGGSINYKNSDINGLVKIWNLLTNEFKSIRTNEILSNIYFSSCGQKFATKSNKIYICDIFTGEFMTTSKSNNDNECINNLCYKPDHHFDFIFEENIPIFSVCVSPDNSYIASTSTKTIKIYNRVTHEIIKILSLHNHDIYASCFSPDSQHIITGGGHLWLRDNDENSIKITDIKTGSIIHNLSGHNNNNVYCILTVPKFTQCVINKIKQYYNSRNIYTCIPI</sequence>
<dbReference type="SUPFAM" id="SSF54695">
    <property type="entry name" value="POZ domain"/>
    <property type="match status" value="1"/>
</dbReference>
<dbReference type="SMART" id="SM00320">
    <property type="entry name" value="WD40"/>
    <property type="match status" value="3"/>
</dbReference>
<evidence type="ECO:0000313" key="6">
    <source>
        <dbReference type="Proteomes" id="UP001321479"/>
    </source>
</evidence>
<evidence type="ECO:0000256" key="3">
    <source>
        <dbReference type="ARBA" id="ARBA00022737"/>
    </source>
</evidence>
<reference evidence="5 6" key="1">
    <citation type="submission" date="2021-02" db="EMBL/GenBank/DDBJ databases">
        <title>Cotonvirus japonicus, which uses Golgi apparatus of host cells for its virion factory, phylogenetically links tailed tupanvirus and icosahedral mimivirus.</title>
        <authorList>
            <person name="Takahashi H."/>
            <person name="Fukaya S."/>
            <person name="Song C."/>
            <person name="Murata K."/>
            <person name="Takemura M."/>
        </authorList>
    </citation>
    <scope>NUCLEOTIDE SEQUENCE [LARGE SCALE GENOMIC DNA]</scope>
</reference>
<proteinExistence type="inferred from homology"/>
<dbReference type="EMBL" id="AP024483">
    <property type="protein sequence ID" value="BCS82673.1"/>
    <property type="molecule type" value="Genomic_DNA"/>
</dbReference>
<dbReference type="Pfam" id="PF00651">
    <property type="entry name" value="BTB"/>
    <property type="match status" value="1"/>
</dbReference>
<keyword evidence="6" id="KW-1185">Reference proteome</keyword>
<dbReference type="Proteomes" id="UP001321479">
    <property type="component" value="Segment"/>
</dbReference>
<accession>A0ABM7NR82</accession>